<evidence type="ECO:0000313" key="3">
    <source>
        <dbReference type="EMBL" id="SFL70926.1"/>
    </source>
</evidence>
<dbReference type="InterPro" id="IPR002782">
    <property type="entry name" value="Mut7-C_RNAse_dom"/>
</dbReference>
<dbReference type="SUPFAM" id="SSF54285">
    <property type="entry name" value="MoaD/ThiS"/>
    <property type="match status" value="1"/>
</dbReference>
<evidence type="ECO:0000259" key="1">
    <source>
        <dbReference type="Pfam" id="PF01927"/>
    </source>
</evidence>
<feature type="domain" description="Ubiquitin Mut7-C" evidence="2">
    <location>
        <begin position="27"/>
        <end position="105"/>
    </location>
</feature>
<evidence type="ECO:0000259" key="2">
    <source>
        <dbReference type="Pfam" id="PF14451"/>
    </source>
</evidence>
<organism evidence="3 4">
    <name type="scientific">Nitrosomonas communis</name>
    <dbReference type="NCBI Taxonomy" id="44574"/>
    <lineage>
        <taxon>Bacteria</taxon>
        <taxon>Pseudomonadati</taxon>
        <taxon>Pseudomonadota</taxon>
        <taxon>Betaproteobacteria</taxon>
        <taxon>Nitrosomonadales</taxon>
        <taxon>Nitrosomonadaceae</taxon>
        <taxon>Nitrosomonas</taxon>
    </lineage>
</organism>
<proteinExistence type="predicted"/>
<reference evidence="4" key="1">
    <citation type="submission" date="2016-10" db="EMBL/GenBank/DDBJ databases">
        <authorList>
            <person name="Varghese N."/>
            <person name="Submissions S."/>
        </authorList>
    </citation>
    <scope>NUCLEOTIDE SEQUENCE [LARGE SCALE GENOMIC DNA]</scope>
    <source>
        <strain evidence="4">Nm44</strain>
    </source>
</reference>
<dbReference type="InterPro" id="IPR016155">
    <property type="entry name" value="Mopterin_synth/thiamin_S_b"/>
</dbReference>
<dbReference type="AlphaFoldDB" id="A0A1I4JXU5"/>
<evidence type="ECO:0000313" key="4">
    <source>
        <dbReference type="Proteomes" id="UP000183287"/>
    </source>
</evidence>
<dbReference type="PANTHER" id="PTHR39081">
    <property type="entry name" value="MUT7-C DOMAIN-CONTAINING PROTEIN"/>
    <property type="match status" value="1"/>
</dbReference>
<dbReference type="STRING" id="44574.AAW31_10050"/>
<dbReference type="InterPro" id="IPR027798">
    <property type="entry name" value="Ub_Mut7C"/>
</dbReference>
<sequence length="270" mass="31721">MTHQTGFSDSLPHDNPLRAGKVQPDKLAEFRFYAELNDFFSAEQRQKTMPYHFSGHPGIKDPIEAFGVPHTEVELIIVNGLLVRFDYQLQAGDRVAVYPVFKRLDISSLLRLREKIPSDPHFILDVNLGKLARFMRLLGFDSLYRNDYHDSMIVKIAVNEQRIVLTRDRRLLHAKQIQHGYWVRAVDVESQIDEVVRRFDLCRLIHPFARCLVCNGVLAPVDKTKILDHLEPKTKRYYEVFRRCIKCQRIYWEGSHLENMRRRFADLLTS</sequence>
<dbReference type="PANTHER" id="PTHR39081:SF1">
    <property type="entry name" value="MUT7-C RNASE DOMAIN-CONTAINING PROTEIN"/>
    <property type="match status" value="1"/>
</dbReference>
<accession>A0A1I4JXU5</accession>
<protein>
    <recommendedName>
        <fullName evidence="5">Twitching motility protein PilT</fullName>
    </recommendedName>
</protein>
<evidence type="ECO:0008006" key="5">
    <source>
        <dbReference type="Google" id="ProtNLM"/>
    </source>
</evidence>
<feature type="domain" description="Mut7-C RNAse" evidence="1">
    <location>
        <begin position="121"/>
        <end position="263"/>
    </location>
</feature>
<dbReference type="Pfam" id="PF14451">
    <property type="entry name" value="Ub-Mut7C"/>
    <property type="match status" value="1"/>
</dbReference>
<keyword evidence="4" id="KW-1185">Reference proteome</keyword>
<dbReference type="Proteomes" id="UP000183287">
    <property type="component" value="Unassembled WGS sequence"/>
</dbReference>
<dbReference type="EMBL" id="FOUB01000003">
    <property type="protein sequence ID" value="SFL70926.1"/>
    <property type="molecule type" value="Genomic_DNA"/>
</dbReference>
<name>A0A1I4JXU5_9PROT</name>
<dbReference type="RefSeq" id="WP_218151963.1">
    <property type="nucleotide sequence ID" value="NZ_FOUB01000003.1"/>
</dbReference>
<dbReference type="Pfam" id="PF01927">
    <property type="entry name" value="Mut7-C"/>
    <property type="match status" value="1"/>
</dbReference>
<gene>
    <name evidence="3" type="ORF">SAMN05421863_10038</name>
</gene>